<dbReference type="GO" id="GO:0033540">
    <property type="term" value="P:fatty acid beta-oxidation using acyl-CoA oxidase"/>
    <property type="evidence" value="ECO:0007669"/>
    <property type="project" value="TreeGrafter"/>
</dbReference>
<dbReference type="OrthoDB" id="538336at2759"/>
<dbReference type="GO" id="GO:0005777">
    <property type="term" value="C:peroxisome"/>
    <property type="evidence" value="ECO:0007669"/>
    <property type="project" value="InterPro"/>
</dbReference>
<dbReference type="PANTHER" id="PTHR10909:SF382">
    <property type="entry name" value="ACYL-COENZYME A OXIDASE"/>
    <property type="match status" value="1"/>
</dbReference>
<reference evidence="1 2" key="1">
    <citation type="submission" date="2015-04" db="EMBL/GenBank/DDBJ databases">
        <authorList>
            <person name="Heijne W.H."/>
            <person name="Fedorova N.D."/>
            <person name="Nierman W.C."/>
            <person name="Vollebregt A.W."/>
            <person name="Zhao Z."/>
            <person name="Wu L."/>
            <person name="Kumar M."/>
            <person name="Stam H."/>
            <person name="van den Berg M.A."/>
            <person name="Pel H.J."/>
        </authorList>
    </citation>
    <scope>NUCLEOTIDE SEQUENCE [LARGE SCALE GENOMIC DNA]</scope>
    <source>
        <strain evidence="1 2">CBS 393.64</strain>
    </source>
</reference>
<dbReference type="Gene3D" id="2.40.110.10">
    <property type="entry name" value="Butyryl-CoA Dehydrogenase, subunit A, domain 2"/>
    <property type="match status" value="1"/>
</dbReference>
<protein>
    <recommendedName>
        <fullName evidence="3">Acyl-CoA oxidase</fullName>
    </recommendedName>
</protein>
<evidence type="ECO:0000313" key="2">
    <source>
        <dbReference type="Proteomes" id="UP000053958"/>
    </source>
</evidence>
<dbReference type="PANTHER" id="PTHR10909">
    <property type="entry name" value="ELECTRON TRANSPORT OXIDOREDUCTASE"/>
    <property type="match status" value="1"/>
</dbReference>
<evidence type="ECO:0008006" key="3">
    <source>
        <dbReference type="Google" id="ProtNLM"/>
    </source>
</evidence>
<name>A0A0F4YTC2_RASE3</name>
<dbReference type="GO" id="GO:0003997">
    <property type="term" value="F:acyl-CoA oxidase activity"/>
    <property type="evidence" value="ECO:0007669"/>
    <property type="project" value="InterPro"/>
</dbReference>
<accession>A0A0F4YTC2</accession>
<dbReference type="GeneID" id="25317231"/>
<evidence type="ECO:0000313" key="1">
    <source>
        <dbReference type="EMBL" id="KKA21091.1"/>
    </source>
</evidence>
<dbReference type="GO" id="GO:0071949">
    <property type="term" value="F:FAD binding"/>
    <property type="evidence" value="ECO:0007669"/>
    <property type="project" value="InterPro"/>
</dbReference>
<dbReference type="InterPro" id="IPR009100">
    <property type="entry name" value="AcylCoA_DH/oxidase_NM_dom_sf"/>
</dbReference>
<organism evidence="1 2">
    <name type="scientific">Rasamsonia emersonii (strain ATCC 16479 / CBS 393.64 / IMI 116815)</name>
    <dbReference type="NCBI Taxonomy" id="1408163"/>
    <lineage>
        <taxon>Eukaryota</taxon>
        <taxon>Fungi</taxon>
        <taxon>Dikarya</taxon>
        <taxon>Ascomycota</taxon>
        <taxon>Pezizomycotina</taxon>
        <taxon>Eurotiomycetes</taxon>
        <taxon>Eurotiomycetidae</taxon>
        <taxon>Eurotiales</taxon>
        <taxon>Trichocomaceae</taxon>
        <taxon>Rasamsonia</taxon>
    </lineage>
</organism>
<proteinExistence type="predicted"/>
<comment type="caution">
    <text evidence="1">The sequence shown here is derived from an EMBL/GenBank/DDBJ whole genome shotgun (WGS) entry which is preliminary data.</text>
</comment>
<dbReference type="SUPFAM" id="SSF56645">
    <property type="entry name" value="Acyl-CoA dehydrogenase NM domain-like"/>
    <property type="match status" value="1"/>
</dbReference>
<gene>
    <name evidence="1" type="ORF">T310_4884</name>
</gene>
<dbReference type="Gene3D" id="1.20.140.10">
    <property type="entry name" value="Butyryl-CoA Dehydrogenase, subunit A, domain 3"/>
    <property type="match status" value="1"/>
</dbReference>
<dbReference type="InterPro" id="IPR036250">
    <property type="entry name" value="AcylCo_DH-like_C"/>
</dbReference>
<sequence>MEAQDKLPSTTLKTTPLFQPRYGSTREEAFQLSYERAVAINKHYGFTIEDIVSLTPRFWDMHTDGIILSDIGAHALLSIQYNLAAGTIAPFARERADLQPLLEKILKFQVSAGFMLTELDHGLDAKNLETTATLQSDGSFILHTPRPGAAKFVPPSRPVAGIPRIAVVMAKLVVDGEDRGIRPFVVALGDGKEMCKGVTSVLLPELGGIKAPYAITSFDQVSLPATALLGSLEKPANMREHFFSTIWRIPIGTLAMSLIMIPALKCVSYIVGKYSLRRTVHGLDNTRIPIITFRTQQLPILHALAQLSVMEPFAKHIISLFKDTSLKSEVRHGYAVILKAVFLQYAQRSIPQLVERCGAQGLFQHNQICDADILKKNLVRAAAISEGDALVLSIRLAVELFLGRYTMPPPTKPDCLLARYELGLIEECVKLIETIPDGHHSQEFNRLLIPRCRPIVEAVGHRMAYETALASGVDPDLLALYEMGIVKDNLSWFVESGGLTRASVFEKENKALDAILPRLNDLLDQLDIAPYSTAPIISQSMWETFVGDLEAYRGNAEYPLFDVVNGQ</sequence>
<dbReference type="GO" id="GO:0055088">
    <property type="term" value="P:lipid homeostasis"/>
    <property type="evidence" value="ECO:0007669"/>
    <property type="project" value="TreeGrafter"/>
</dbReference>
<dbReference type="SUPFAM" id="SSF47203">
    <property type="entry name" value="Acyl-CoA dehydrogenase C-terminal domain-like"/>
    <property type="match status" value="1"/>
</dbReference>
<dbReference type="EMBL" id="LASV01000206">
    <property type="protein sequence ID" value="KKA21091.1"/>
    <property type="molecule type" value="Genomic_DNA"/>
</dbReference>
<dbReference type="AlphaFoldDB" id="A0A0F4YTC2"/>
<dbReference type="InterPro" id="IPR012258">
    <property type="entry name" value="Acyl-CoA_oxidase"/>
</dbReference>
<dbReference type="GO" id="GO:0005504">
    <property type="term" value="F:fatty acid binding"/>
    <property type="evidence" value="ECO:0007669"/>
    <property type="project" value="TreeGrafter"/>
</dbReference>
<dbReference type="InterPro" id="IPR046373">
    <property type="entry name" value="Acyl-CoA_Oxase/DH_mid-dom_sf"/>
</dbReference>
<keyword evidence="2" id="KW-1185">Reference proteome</keyword>
<dbReference type="STRING" id="1408163.A0A0F4YTC2"/>
<dbReference type="Proteomes" id="UP000053958">
    <property type="component" value="Unassembled WGS sequence"/>
</dbReference>
<dbReference type="RefSeq" id="XP_013327703.1">
    <property type="nucleotide sequence ID" value="XM_013472249.1"/>
</dbReference>